<dbReference type="Gene3D" id="3.40.50.1820">
    <property type="entry name" value="alpha/beta hydrolase"/>
    <property type="match status" value="1"/>
</dbReference>
<evidence type="ECO:0000259" key="1">
    <source>
        <dbReference type="Pfam" id="PF00561"/>
    </source>
</evidence>
<proteinExistence type="predicted"/>
<feature type="domain" description="AB hydrolase-1" evidence="1">
    <location>
        <begin position="39"/>
        <end position="146"/>
    </location>
</feature>
<dbReference type="AlphaFoldDB" id="A0A9D1RVR5"/>
<dbReference type="EMBL" id="DXFZ01000021">
    <property type="protein sequence ID" value="HIW95163.1"/>
    <property type="molecule type" value="Genomic_DNA"/>
</dbReference>
<dbReference type="GO" id="GO:0016787">
    <property type="term" value="F:hydrolase activity"/>
    <property type="evidence" value="ECO:0007669"/>
    <property type="project" value="UniProtKB-KW"/>
</dbReference>
<dbReference type="SUPFAM" id="SSF53474">
    <property type="entry name" value="alpha/beta-Hydrolases"/>
    <property type="match status" value="1"/>
</dbReference>
<protein>
    <submittedName>
        <fullName evidence="2">Alpha/beta hydrolase</fullName>
    </submittedName>
</protein>
<organism evidence="2 3">
    <name type="scientific">Candidatus Corynebacterium gallistercoris</name>
    <dbReference type="NCBI Taxonomy" id="2838530"/>
    <lineage>
        <taxon>Bacteria</taxon>
        <taxon>Bacillati</taxon>
        <taxon>Actinomycetota</taxon>
        <taxon>Actinomycetes</taxon>
        <taxon>Mycobacteriales</taxon>
        <taxon>Corynebacteriaceae</taxon>
        <taxon>Corynebacterium</taxon>
    </lineage>
</organism>
<dbReference type="InterPro" id="IPR029058">
    <property type="entry name" value="AB_hydrolase_fold"/>
</dbReference>
<name>A0A9D1RVR5_9CORY</name>
<comment type="caution">
    <text evidence="2">The sequence shown here is derived from an EMBL/GenBank/DDBJ whole genome shotgun (WGS) entry which is preliminary data.</text>
</comment>
<evidence type="ECO:0000313" key="3">
    <source>
        <dbReference type="Proteomes" id="UP000824189"/>
    </source>
</evidence>
<gene>
    <name evidence="2" type="ORF">H9867_01550</name>
</gene>
<reference evidence="2" key="2">
    <citation type="submission" date="2021-04" db="EMBL/GenBank/DDBJ databases">
        <authorList>
            <person name="Gilroy R."/>
        </authorList>
    </citation>
    <scope>NUCLEOTIDE SEQUENCE</scope>
    <source>
        <strain evidence="2">4376</strain>
    </source>
</reference>
<evidence type="ECO:0000313" key="2">
    <source>
        <dbReference type="EMBL" id="HIW95163.1"/>
    </source>
</evidence>
<dbReference type="Pfam" id="PF00561">
    <property type="entry name" value="Abhydrolase_1"/>
    <property type="match status" value="1"/>
</dbReference>
<keyword evidence="2" id="KW-0378">Hydrolase</keyword>
<dbReference type="InterPro" id="IPR000073">
    <property type="entry name" value="AB_hydrolase_1"/>
</dbReference>
<accession>A0A9D1RVR5</accession>
<dbReference type="Proteomes" id="UP000824189">
    <property type="component" value="Unassembled WGS sequence"/>
</dbReference>
<sequence>MAAETKKSETKRSIFARIPDLGHWEESPTYRRTPSEPTPVVLVHGTVGGRGNFNRLVPYLFSTFDGRTRRVFSVSYGDNGTNPLADSIAEIEDQLLDLQAATQFPQFDIVAHSQGGLLSLAVASRPRAGGLIRHIVGLGADFRGVRMPWSGIPQAGVFNRVVDTLAGAAFAQQIAGSPELAAVLEDTGTCMVPVTQIATKYDRMVPLEAAFALADHNDLTGTPPHPGPLRLVLVQDFYPDLNVAHNMLTRNPKVARMVKYALEHPPGQKPAREDSR</sequence>
<reference evidence="2" key="1">
    <citation type="journal article" date="2021" name="PeerJ">
        <title>Extensive microbial diversity within the chicken gut microbiome revealed by metagenomics and culture.</title>
        <authorList>
            <person name="Gilroy R."/>
            <person name="Ravi A."/>
            <person name="Getino M."/>
            <person name="Pursley I."/>
            <person name="Horton D.L."/>
            <person name="Alikhan N.F."/>
            <person name="Baker D."/>
            <person name="Gharbi K."/>
            <person name="Hall N."/>
            <person name="Watson M."/>
            <person name="Adriaenssens E.M."/>
            <person name="Foster-Nyarko E."/>
            <person name="Jarju S."/>
            <person name="Secka A."/>
            <person name="Antonio M."/>
            <person name="Oren A."/>
            <person name="Chaudhuri R.R."/>
            <person name="La Ragione R."/>
            <person name="Hildebrand F."/>
            <person name="Pallen M.J."/>
        </authorList>
    </citation>
    <scope>NUCLEOTIDE SEQUENCE</scope>
    <source>
        <strain evidence="2">4376</strain>
    </source>
</reference>